<dbReference type="Gene3D" id="3.40.50.720">
    <property type="entry name" value="NAD(P)-binding Rossmann-like Domain"/>
    <property type="match status" value="1"/>
</dbReference>
<sequence>MKITIIGCGYVGTAIAKLWSKAGHHLTLTTTTPAKISQLSPIASEVVILQGNDRDTMTKVIKDREVILFAVGAKRRDPDTYGQAYLETAKNLVSAIQQTNTVRQIIYTGTHAVLGNQQGQWIDEKCPHNPLNQNGEILCQTEETILSAQNQQLNTCILRLAGIYGQGRELIKIFRSWAGTTRPGNGQDYTNWVHLDDIVQAIALACQQQLQGIYNLSSDEPLTKQEFYHRLFTTHNLASLNWDGNVSSSPSFNVRLVNQKIKTAGLQLIHPQIEF</sequence>
<evidence type="ECO:0000313" key="3">
    <source>
        <dbReference type="Proteomes" id="UP000010473"/>
    </source>
</evidence>
<dbReference type="Pfam" id="PF01370">
    <property type="entry name" value="Epimerase"/>
    <property type="match status" value="1"/>
</dbReference>
<dbReference type="KEGG" id="scs:Sta7437_3099"/>
<evidence type="ECO:0000259" key="1">
    <source>
        <dbReference type="Pfam" id="PF01370"/>
    </source>
</evidence>
<dbReference type="InterPro" id="IPR001509">
    <property type="entry name" value="Epimerase_deHydtase"/>
</dbReference>
<dbReference type="PATRIC" id="fig|111780.3.peg.3219"/>
<dbReference type="GO" id="GO:0004029">
    <property type="term" value="F:aldehyde dehydrogenase (NAD+) activity"/>
    <property type="evidence" value="ECO:0007669"/>
    <property type="project" value="TreeGrafter"/>
</dbReference>
<dbReference type="InterPro" id="IPR051783">
    <property type="entry name" value="NAD(P)-dependent_oxidoreduct"/>
</dbReference>
<protein>
    <submittedName>
        <fullName evidence="2">NADP oxidoreductase coenzyme F420-dependent</fullName>
    </submittedName>
</protein>
<feature type="domain" description="NAD-dependent epimerase/dehydratase" evidence="1">
    <location>
        <begin position="4"/>
        <end position="216"/>
    </location>
</feature>
<dbReference type="InterPro" id="IPR036291">
    <property type="entry name" value="NAD(P)-bd_dom_sf"/>
</dbReference>
<evidence type="ECO:0000313" key="2">
    <source>
        <dbReference type="EMBL" id="AFZ36611.1"/>
    </source>
</evidence>
<reference evidence="3" key="1">
    <citation type="journal article" date="2013" name="Proc. Natl. Acad. Sci. U.S.A.">
        <title>Improving the coverage of the cyanobacterial phylum using diversity-driven genome sequencing.</title>
        <authorList>
            <person name="Shih P.M."/>
            <person name="Wu D."/>
            <person name="Latifi A."/>
            <person name="Axen S.D."/>
            <person name="Fewer D.P."/>
            <person name="Talla E."/>
            <person name="Calteau A."/>
            <person name="Cai F."/>
            <person name="Tandeau de Marsac N."/>
            <person name="Rippka R."/>
            <person name="Herdman M."/>
            <person name="Sivonen K."/>
            <person name="Coursin T."/>
            <person name="Laurent T."/>
            <person name="Goodwin L."/>
            <person name="Nolan M."/>
            <person name="Davenport K.W."/>
            <person name="Han C.S."/>
            <person name="Rubin E.M."/>
            <person name="Eisen J.A."/>
            <person name="Woyke T."/>
            <person name="Gugger M."/>
            <person name="Kerfeld C.A."/>
        </authorList>
    </citation>
    <scope>NUCLEOTIDE SEQUENCE [LARGE SCALE GENOMIC DNA]</scope>
    <source>
        <strain evidence="3">ATCC 29371 / PCC 7437</strain>
    </source>
</reference>
<dbReference type="PANTHER" id="PTHR48079">
    <property type="entry name" value="PROTEIN YEEZ"/>
    <property type="match status" value="1"/>
</dbReference>
<dbReference type="Proteomes" id="UP000010473">
    <property type="component" value="Chromosome"/>
</dbReference>
<organism evidence="2 3">
    <name type="scientific">Stanieria cyanosphaera (strain ATCC 29371 / PCC 7437)</name>
    <dbReference type="NCBI Taxonomy" id="111780"/>
    <lineage>
        <taxon>Bacteria</taxon>
        <taxon>Bacillati</taxon>
        <taxon>Cyanobacteriota</taxon>
        <taxon>Cyanophyceae</taxon>
        <taxon>Pleurocapsales</taxon>
        <taxon>Dermocarpellaceae</taxon>
        <taxon>Stanieria</taxon>
    </lineage>
</organism>
<dbReference type="OrthoDB" id="9808276at2"/>
<dbReference type="RefSeq" id="WP_015194276.1">
    <property type="nucleotide sequence ID" value="NC_019748.1"/>
</dbReference>
<dbReference type="PANTHER" id="PTHR48079:SF6">
    <property type="entry name" value="NAD(P)-BINDING DOMAIN-CONTAINING PROTEIN-RELATED"/>
    <property type="match status" value="1"/>
</dbReference>
<gene>
    <name evidence="2" type="ordered locus">Sta7437_3099</name>
</gene>
<dbReference type="HOGENOM" id="CLU_007383_11_0_3"/>
<dbReference type="eggNOG" id="COG0451">
    <property type="taxonomic scope" value="Bacteria"/>
</dbReference>
<dbReference type="STRING" id="111780.Sta7437_3099"/>
<accession>K9XWZ7</accession>
<dbReference type="AlphaFoldDB" id="K9XWZ7"/>
<dbReference type="EMBL" id="CP003653">
    <property type="protein sequence ID" value="AFZ36611.1"/>
    <property type="molecule type" value="Genomic_DNA"/>
</dbReference>
<keyword evidence="3" id="KW-1185">Reference proteome</keyword>
<dbReference type="SUPFAM" id="SSF51735">
    <property type="entry name" value="NAD(P)-binding Rossmann-fold domains"/>
    <property type="match status" value="1"/>
</dbReference>
<name>K9XWZ7_STAC7</name>
<proteinExistence type="predicted"/>
<dbReference type="GO" id="GO:0005737">
    <property type="term" value="C:cytoplasm"/>
    <property type="evidence" value="ECO:0007669"/>
    <property type="project" value="TreeGrafter"/>
</dbReference>